<dbReference type="GO" id="GO:0016787">
    <property type="term" value="F:hydrolase activity"/>
    <property type="evidence" value="ECO:0007669"/>
    <property type="project" value="UniProtKB-KW"/>
</dbReference>
<feature type="region of interest" description="Disordered" evidence="8">
    <location>
        <begin position="125"/>
        <end position="154"/>
    </location>
</feature>
<dbReference type="Pfam" id="PF13359">
    <property type="entry name" value="DDE_Tnp_4"/>
    <property type="match status" value="1"/>
</dbReference>
<dbReference type="GO" id="GO:0005634">
    <property type="term" value="C:nucleus"/>
    <property type="evidence" value="ECO:0007669"/>
    <property type="project" value="UniProtKB-SubCell"/>
</dbReference>
<comment type="subcellular location">
    <subcellularLocation>
        <location evidence="2">Nucleus</location>
    </subcellularLocation>
</comment>
<dbReference type="AlphaFoldDB" id="A0A1A8MUZ1"/>
<evidence type="ECO:0000256" key="5">
    <source>
        <dbReference type="ARBA" id="ARBA00022723"/>
    </source>
</evidence>
<evidence type="ECO:0000313" key="10">
    <source>
        <dbReference type="EMBL" id="SBR60401.1"/>
    </source>
</evidence>
<organism evidence="10">
    <name type="scientific">Nothobranchius pienaari</name>
    <dbReference type="NCBI Taxonomy" id="704102"/>
    <lineage>
        <taxon>Eukaryota</taxon>
        <taxon>Metazoa</taxon>
        <taxon>Chordata</taxon>
        <taxon>Craniata</taxon>
        <taxon>Vertebrata</taxon>
        <taxon>Euteleostomi</taxon>
        <taxon>Actinopterygii</taxon>
        <taxon>Neopterygii</taxon>
        <taxon>Teleostei</taxon>
        <taxon>Neoteleostei</taxon>
        <taxon>Acanthomorphata</taxon>
        <taxon>Ovalentaria</taxon>
        <taxon>Atherinomorphae</taxon>
        <taxon>Cyprinodontiformes</taxon>
        <taxon>Nothobranchiidae</taxon>
        <taxon>Nothobranchius</taxon>
    </lineage>
</organism>
<keyword evidence="6" id="KW-0378">Hydrolase</keyword>
<dbReference type="GO" id="GO:0046872">
    <property type="term" value="F:metal ion binding"/>
    <property type="evidence" value="ECO:0007669"/>
    <property type="project" value="UniProtKB-KW"/>
</dbReference>
<keyword evidence="4" id="KW-0540">Nuclease</keyword>
<sequence length="154" mass="17539">VGHPGSWQDARAFRHTTVAHLLEEDPQALVPNGMHIIGDSAYPLLPRLMKPYRDNGHLTASQRHFNRKLNVVRVVIEHAFGKLKAKFRRLKCLHMKGIGHNSAPVTACCILYNICLYSSDHVEEELEQDENDPHPPQPNNEDASNYRDRICSQI</sequence>
<comment type="cofactor">
    <cofactor evidence="1">
        <name>a divalent metal cation</name>
        <dbReference type="ChEBI" id="CHEBI:60240"/>
    </cofactor>
</comment>
<dbReference type="EMBL" id="HAEF01019242">
    <property type="protein sequence ID" value="SBR60401.1"/>
    <property type="molecule type" value="Transcribed_RNA"/>
</dbReference>
<keyword evidence="7" id="KW-0539">Nucleus</keyword>
<dbReference type="PANTHER" id="PTHR22930:SF85">
    <property type="entry name" value="GH03217P-RELATED"/>
    <property type="match status" value="1"/>
</dbReference>
<name>A0A1A8MUZ1_9TELE</name>
<feature type="domain" description="DDE Tnp4" evidence="9">
    <location>
        <begin position="2"/>
        <end position="113"/>
    </location>
</feature>
<reference evidence="10" key="1">
    <citation type="submission" date="2016-05" db="EMBL/GenBank/DDBJ databases">
        <authorList>
            <person name="Lavstsen T."/>
            <person name="Jespersen J.S."/>
        </authorList>
    </citation>
    <scope>NUCLEOTIDE SEQUENCE</scope>
    <source>
        <tissue evidence="10">Brain</tissue>
    </source>
</reference>
<accession>A0A1A8MUZ1</accession>
<dbReference type="InterPro" id="IPR027806">
    <property type="entry name" value="HARBI1_dom"/>
</dbReference>
<evidence type="ECO:0000256" key="7">
    <source>
        <dbReference type="ARBA" id="ARBA00023242"/>
    </source>
</evidence>
<comment type="similarity">
    <text evidence="3">Belongs to the HARBI1 family.</text>
</comment>
<dbReference type="GO" id="GO:0004518">
    <property type="term" value="F:nuclease activity"/>
    <property type="evidence" value="ECO:0007669"/>
    <property type="project" value="UniProtKB-KW"/>
</dbReference>
<feature type="non-terminal residue" evidence="10">
    <location>
        <position position="1"/>
    </location>
</feature>
<dbReference type="PANTHER" id="PTHR22930">
    <property type="match status" value="1"/>
</dbReference>
<evidence type="ECO:0000256" key="1">
    <source>
        <dbReference type="ARBA" id="ARBA00001968"/>
    </source>
</evidence>
<gene>
    <name evidence="10" type="primary">CR293502.1</name>
</gene>
<reference evidence="10" key="2">
    <citation type="submission" date="2016-06" db="EMBL/GenBank/DDBJ databases">
        <title>The genome of a short-lived fish provides insights into sex chromosome evolution and the genetic control of aging.</title>
        <authorList>
            <person name="Reichwald K."/>
            <person name="Felder M."/>
            <person name="Petzold A."/>
            <person name="Koch P."/>
            <person name="Groth M."/>
            <person name="Platzer M."/>
        </authorList>
    </citation>
    <scope>NUCLEOTIDE SEQUENCE</scope>
    <source>
        <tissue evidence="10">Brain</tissue>
    </source>
</reference>
<evidence type="ECO:0000259" key="9">
    <source>
        <dbReference type="Pfam" id="PF13359"/>
    </source>
</evidence>
<keyword evidence="5" id="KW-0479">Metal-binding</keyword>
<evidence type="ECO:0000256" key="4">
    <source>
        <dbReference type="ARBA" id="ARBA00022722"/>
    </source>
</evidence>
<evidence type="ECO:0000256" key="8">
    <source>
        <dbReference type="SAM" id="MobiDB-lite"/>
    </source>
</evidence>
<evidence type="ECO:0000256" key="2">
    <source>
        <dbReference type="ARBA" id="ARBA00004123"/>
    </source>
</evidence>
<evidence type="ECO:0000256" key="3">
    <source>
        <dbReference type="ARBA" id="ARBA00006958"/>
    </source>
</evidence>
<evidence type="ECO:0000256" key="6">
    <source>
        <dbReference type="ARBA" id="ARBA00022801"/>
    </source>
</evidence>
<protein>
    <recommendedName>
        <fullName evidence="9">DDE Tnp4 domain-containing protein</fullName>
    </recommendedName>
</protein>
<proteinExistence type="inferred from homology"/>
<dbReference type="InterPro" id="IPR045249">
    <property type="entry name" value="HARBI1-like"/>
</dbReference>
<feature type="compositionally biased region" description="Basic and acidic residues" evidence="8">
    <location>
        <begin position="144"/>
        <end position="154"/>
    </location>
</feature>